<reference evidence="2" key="1">
    <citation type="journal article" date="2020" name="Microorganisms">
        <title>Reliable Identification of Environmental Pseudomonas Isolates Using the rpoD Gene.</title>
        <authorList>
            <consortium name="The Broad Institute Genome Sequencing Platform"/>
            <person name="Girard L."/>
            <person name="Lood C."/>
            <person name="Rokni-Zadeh H."/>
            <person name="van Noort V."/>
            <person name="Lavigne R."/>
            <person name="De Mot R."/>
        </authorList>
    </citation>
    <scope>NUCLEOTIDE SEQUENCE</scope>
    <source>
        <strain evidence="2">SWRI12</strain>
    </source>
</reference>
<proteinExistence type="predicted"/>
<reference evidence="2" key="2">
    <citation type="submission" date="2020-07" db="EMBL/GenBank/DDBJ databases">
        <authorList>
            <person name="Lood C."/>
            <person name="Girard L."/>
        </authorList>
    </citation>
    <scope>NUCLEOTIDE SEQUENCE</scope>
    <source>
        <strain evidence="2">SWRI12</strain>
    </source>
</reference>
<dbReference type="SUPFAM" id="SSF55874">
    <property type="entry name" value="ATPase domain of HSP90 chaperone/DNA topoisomerase II/histidine kinase"/>
    <property type="match status" value="1"/>
</dbReference>
<accession>A0A923FCW4</accession>
<dbReference type="EMBL" id="JABWRB010000005">
    <property type="protein sequence ID" value="MBC3389126.1"/>
    <property type="molecule type" value="Genomic_DNA"/>
</dbReference>
<evidence type="ECO:0000256" key="1">
    <source>
        <dbReference type="SAM" id="Coils"/>
    </source>
</evidence>
<dbReference type="Pfam" id="PF13589">
    <property type="entry name" value="HATPase_c_3"/>
    <property type="match status" value="1"/>
</dbReference>
<name>A0A923FCW4_9PSED</name>
<organism evidence="2">
    <name type="scientific">Pseudomonas zanjanensis</name>
    <dbReference type="NCBI Taxonomy" id="2745496"/>
    <lineage>
        <taxon>Bacteria</taxon>
        <taxon>Pseudomonadati</taxon>
        <taxon>Pseudomonadota</taxon>
        <taxon>Gammaproteobacteria</taxon>
        <taxon>Pseudomonadales</taxon>
        <taxon>Pseudomonadaceae</taxon>
        <taxon>Pseudomonas</taxon>
    </lineage>
</organism>
<keyword evidence="1" id="KW-0175">Coiled coil</keyword>
<dbReference type="GO" id="GO:0005524">
    <property type="term" value="F:ATP binding"/>
    <property type="evidence" value="ECO:0007669"/>
    <property type="project" value="UniProtKB-KW"/>
</dbReference>
<gene>
    <name evidence="2" type="ORF">HU715_05630</name>
</gene>
<comment type="caution">
    <text evidence="2">The sequence shown here is derived from an EMBL/GenBank/DDBJ whole genome shotgun (WGS) entry which is preliminary data.</text>
</comment>
<keyword evidence="2" id="KW-0547">Nucleotide-binding</keyword>
<dbReference type="AlphaFoldDB" id="A0A923FCW4"/>
<evidence type="ECO:0000313" key="2">
    <source>
        <dbReference type="EMBL" id="MBC3389126.1"/>
    </source>
</evidence>
<feature type="coiled-coil region" evidence="1">
    <location>
        <begin position="410"/>
        <end position="437"/>
    </location>
</feature>
<dbReference type="Gene3D" id="3.30.565.10">
    <property type="entry name" value="Histidine kinase-like ATPase, C-terminal domain"/>
    <property type="match status" value="1"/>
</dbReference>
<dbReference type="InterPro" id="IPR036890">
    <property type="entry name" value="HATPase_C_sf"/>
</dbReference>
<keyword evidence="2" id="KW-0067">ATP-binding</keyword>
<sequence>MEQACLFGPKFLEKFVGRNILYDPKVAIVELIANSWDAGASEVKIIWPTPENEQNFSISDNGNGMSEEEFISRWRTLAYDRIASQGDNIIINNKKRTVFGKNGIGRFAGFCFGERYVVETINNGTLIQYEVTIENVSTPFRTNKLKSEKTSKPNGTRIFVSDAASSRIPESTILSEIGMRFLTDPSFSCYVNGVKVDFSNIPETNISVNEINLEKDKKLKITIIDTIESDKTTKQHGVAWHVNGRLVGEANWKDNGFDEIIDGRSAEAKRHTFIIDADFLSKQDAIKADWTGFNDTPAFNKARDASFEFIKAHILGQTQQKRDQTLSNIKQKQNIQISNLTPLRKERWEKVIIKVQEECPTLSEKDLLKISEILVNLEKSDNKYSLISKLHELKPDQLDSLHNILNDWSLDLAKEVLDELQIRLKLLDELKERVLDTNTREVQDLQPLFHQGLWIFGPEYETIEFTSNEGMTKVIQKLFKSDDIGSRNRPDFAILPDSTVGTYCYPTYDSDGGEIGIDKLVVVELKKPGIAISTDEKAQCWKYVSELIKKGLISRSTRVTCFVLGNEVDPFEKEARRDNDNCIIQPMDYQIVIARAKSRLLKLYDRVKGAPFLEEQRIALGQLTQNQLPFLEDDNVYATQRLQATSSGAPQI</sequence>
<protein>
    <submittedName>
        <fullName evidence="2">ATP-binding protein</fullName>
    </submittedName>
</protein>